<sequence length="201" mass="23470">MRYEREARARPSTRAQAEVRAAPLRPVVHGNSKRLIVVDVNNITCNTWPNSHRRCSQRPRIDITSKRCRAERGLDVWTANVRCEEEVVTMVECIKTWNVDRLRPRFEVRRWCRRPQVNRACSGPVFLSLASAARGDRNRGFIDYLVDSSLRKEREPCGEVDMRSWHACDSKLRYFARSVEVTNQNFPTAKTWYTKFSLPVS</sequence>
<keyword evidence="2" id="KW-1185">Reference proteome</keyword>
<dbReference type="AlphaFoldDB" id="A0A4C1SFK1"/>
<name>A0A4C1SFK1_EUMVA</name>
<organism evidence="1 2">
    <name type="scientific">Eumeta variegata</name>
    <name type="common">Bagworm moth</name>
    <name type="synonym">Eumeta japonica</name>
    <dbReference type="NCBI Taxonomy" id="151549"/>
    <lineage>
        <taxon>Eukaryota</taxon>
        <taxon>Metazoa</taxon>
        <taxon>Ecdysozoa</taxon>
        <taxon>Arthropoda</taxon>
        <taxon>Hexapoda</taxon>
        <taxon>Insecta</taxon>
        <taxon>Pterygota</taxon>
        <taxon>Neoptera</taxon>
        <taxon>Endopterygota</taxon>
        <taxon>Lepidoptera</taxon>
        <taxon>Glossata</taxon>
        <taxon>Ditrysia</taxon>
        <taxon>Tineoidea</taxon>
        <taxon>Psychidae</taxon>
        <taxon>Oiketicinae</taxon>
        <taxon>Eumeta</taxon>
    </lineage>
</organism>
<comment type="caution">
    <text evidence="1">The sequence shown here is derived from an EMBL/GenBank/DDBJ whole genome shotgun (WGS) entry which is preliminary data.</text>
</comment>
<gene>
    <name evidence="1" type="ORF">EVAR_76927_1</name>
</gene>
<evidence type="ECO:0000313" key="1">
    <source>
        <dbReference type="EMBL" id="GBP00666.1"/>
    </source>
</evidence>
<dbReference type="EMBL" id="BGZK01000006">
    <property type="protein sequence ID" value="GBP00666.1"/>
    <property type="molecule type" value="Genomic_DNA"/>
</dbReference>
<proteinExistence type="predicted"/>
<accession>A0A4C1SFK1</accession>
<protein>
    <submittedName>
        <fullName evidence="1">Uncharacterized protein</fullName>
    </submittedName>
</protein>
<reference evidence="1 2" key="1">
    <citation type="journal article" date="2019" name="Commun. Biol.">
        <title>The bagworm genome reveals a unique fibroin gene that provides high tensile strength.</title>
        <authorList>
            <person name="Kono N."/>
            <person name="Nakamura H."/>
            <person name="Ohtoshi R."/>
            <person name="Tomita M."/>
            <person name="Numata K."/>
            <person name="Arakawa K."/>
        </authorList>
    </citation>
    <scope>NUCLEOTIDE SEQUENCE [LARGE SCALE GENOMIC DNA]</scope>
</reference>
<evidence type="ECO:0000313" key="2">
    <source>
        <dbReference type="Proteomes" id="UP000299102"/>
    </source>
</evidence>
<dbReference type="Proteomes" id="UP000299102">
    <property type="component" value="Unassembled WGS sequence"/>
</dbReference>